<comment type="caution">
    <text evidence="1">The sequence shown here is derived from an EMBL/GenBank/DDBJ whole genome shotgun (WGS) entry which is preliminary data.</text>
</comment>
<dbReference type="SUPFAM" id="SSF50475">
    <property type="entry name" value="FMN-binding split barrel"/>
    <property type="match status" value="1"/>
</dbReference>
<gene>
    <name evidence="1" type="ORF">DJ69_07375</name>
</gene>
<dbReference type="RefSeq" id="WP_099255037.1">
    <property type="nucleotide sequence ID" value="NZ_NHOA01000043.1"/>
</dbReference>
<dbReference type="AlphaFoldDB" id="A0A2G1WJW6"/>
<dbReference type="Proteomes" id="UP000222824">
    <property type="component" value="Unassembled WGS sequence"/>
</dbReference>
<accession>A0A2G1WJW6</accession>
<dbReference type="OrthoDB" id="288110at2157"/>
<evidence type="ECO:0008006" key="3">
    <source>
        <dbReference type="Google" id="ProtNLM"/>
    </source>
</evidence>
<dbReference type="InterPro" id="IPR012349">
    <property type="entry name" value="Split_barrel_FMN-bd"/>
</dbReference>
<proteinExistence type="predicted"/>
<dbReference type="EMBL" id="NHOA01000043">
    <property type="protein sequence ID" value="PHQ39311.1"/>
    <property type="molecule type" value="Genomic_DNA"/>
</dbReference>
<reference evidence="1 2" key="1">
    <citation type="journal article" date="2014" name="Front. Microbiol.">
        <title>Population and genomic analysis of the genus Halorubrum.</title>
        <authorList>
            <person name="Fullmer M.S."/>
            <person name="Soucy S.M."/>
            <person name="Swithers K.S."/>
            <person name="Makkay A.M."/>
            <person name="Wheeler R."/>
            <person name="Ventosa A."/>
            <person name="Gogarten J.P."/>
            <person name="Papke R.T."/>
        </authorList>
    </citation>
    <scope>NUCLEOTIDE SEQUENCE [LARGE SCALE GENOMIC DNA]</scope>
    <source>
        <strain evidence="1 2">C49</strain>
    </source>
</reference>
<keyword evidence="2" id="KW-1185">Reference proteome</keyword>
<name>A0A2G1WJW6_9EURY</name>
<organism evidence="1 2">
    <name type="scientific">Halorubrum persicum</name>
    <dbReference type="NCBI Taxonomy" id="1383844"/>
    <lineage>
        <taxon>Archaea</taxon>
        <taxon>Methanobacteriati</taxon>
        <taxon>Methanobacteriota</taxon>
        <taxon>Stenosarchaea group</taxon>
        <taxon>Halobacteria</taxon>
        <taxon>Halobacteriales</taxon>
        <taxon>Haloferacaceae</taxon>
        <taxon>Halorubrum</taxon>
    </lineage>
</organism>
<protein>
    <recommendedName>
        <fullName evidence="3">Flavin-nucleotide-binding protein</fullName>
    </recommendedName>
</protein>
<dbReference type="Pfam" id="PF12900">
    <property type="entry name" value="Pyridox_ox_2"/>
    <property type="match status" value="1"/>
</dbReference>
<dbReference type="Gene3D" id="2.30.110.10">
    <property type="entry name" value="Electron Transport, Fmn-binding Protein, Chain A"/>
    <property type="match status" value="1"/>
</dbReference>
<evidence type="ECO:0000313" key="1">
    <source>
        <dbReference type="EMBL" id="PHQ39311.1"/>
    </source>
</evidence>
<dbReference type="InterPro" id="IPR024747">
    <property type="entry name" value="Pyridox_Oxase-rel"/>
</dbReference>
<evidence type="ECO:0000313" key="2">
    <source>
        <dbReference type="Proteomes" id="UP000222824"/>
    </source>
</evidence>
<sequence>MEHVHYAYTRGMNDDEAAERLRTADSGVLSLARDNDAYALPLAHYYDGEKLYFRLGLRDESTKRAFWDATETACYVVHDTDPTDEPQELDSWSVVVTGRLAELSEAERERFDTAEINRRFTPIRVFDEAIEAVDITIAEFEIRTMTGRTTPAADR</sequence>